<feature type="compositionally biased region" description="Basic and acidic residues" evidence="1">
    <location>
        <begin position="253"/>
        <end position="308"/>
    </location>
</feature>
<evidence type="ECO:0000313" key="3">
    <source>
        <dbReference type="Proteomes" id="UP001158576"/>
    </source>
</evidence>
<gene>
    <name evidence="2" type="ORF">OKIOD_LOCUS4857</name>
</gene>
<name>A0ABN7SB49_OIKDI</name>
<feature type="region of interest" description="Disordered" evidence="1">
    <location>
        <begin position="121"/>
        <end position="146"/>
    </location>
</feature>
<feature type="compositionally biased region" description="Low complexity" evidence="1">
    <location>
        <begin position="343"/>
        <end position="352"/>
    </location>
</feature>
<feature type="region of interest" description="Disordered" evidence="1">
    <location>
        <begin position="56"/>
        <end position="89"/>
    </location>
</feature>
<feature type="region of interest" description="Disordered" evidence="1">
    <location>
        <begin position="229"/>
        <end position="379"/>
    </location>
</feature>
<dbReference type="EMBL" id="OU015569">
    <property type="protein sequence ID" value="CAG5094156.1"/>
    <property type="molecule type" value="Genomic_DNA"/>
</dbReference>
<feature type="region of interest" description="Disordered" evidence="1">
    <location>
        <begin position="562"/>
        <end position="606"/>
    </location>
</feature>
<feature type="compositionally biased region" description="Polar residues" evidence="1">
    <location>
        <begin position="575"/>
        <end position="601"/>
    </location>
</feature>
<sequence>MEFIQALSAENDKLCRQFSPKSRKRSLLAEKRSTVEFLDLSAITAKAAAFPGELGASICSSSLPRGRRKEEEAAKKDGKRSRTAFAKSPPQLSLSIEDIERMNQIQEELDQMMIDDLEKKEKAGRHRQMENPDVSEKDEKEEESTLGLADSTFNTKIASNTEIISNKKIQEKEQKEEEEAKIKTEIFQEDQKRNLKFLPSSHAIKRMSLKRADESVGAVTRRGVRAELAESGWSRKNHGATTSHKASHCKGTTSEKKHLPMKPVQRELSKREKNRKRVEEQREQRQKEFRQQIKRAESMRHDLAMEKMKIRRVASFGDHPRRGRSEPKRRKRLKTRGERSRRAASVESSRQSGRSANKSHDSGIALNETNDSSLDVSEPPHLQNFAIDEESDQKNWDSSDEEKLRPSIVSYNANSDPDNTIRFREQFRTFNVAPKQPDSASSKFYHKSDGDLLNMFRPLEQMATFDLGSLSLCDYSADEQLDSAAGLDDSAVLAKFDDLISQVEKKQADLSRHKSKNVRKAEKNGWKSEADLMRPGSALEQLSNFADRLEAQKSISRHKSFAAISNTKKEHASASKATTTLTENSASKSNSAKPRNPSSEGIQRVPSLALPDLNVIPQLSESFRSKLQSWDSSKPNRRRPNSLLTKIALTNWSEKKDLSRASGSSLNSKSLGSGIGAANSNSKLATANSTLRSAELSQLQIAEEADEVAKAAKRRRARCCFFSICT</sequence>
<protein>
    <submittedName>
        <fullName evidence="2">Oidioi.mRNA.OKI2018_I69.XSR.g13299.t1.cds</fullName>
    </submittedName>
</protein>
<reference evidence="2 3" key="1">
    <citation type="submission" date="2021-04" db="EMBL/GenBank/DDBJ databases">
        <authorList>
            <person name="Bliznina A."/>
        </authorList>
    </citation>
    <scope>NUCLEOTIDE SEQUENCE [LARGE SCALE GENOMIC DNA]</scope>
</reference>
<evidence type="ECO:0000256" key="1">
    <source>
        <dbReference type="SAM" id="MobiDB-lite"/>
    </source>
</evidence>
<feature type="compositionally biased region" description="Basic and acidic residues" evidence="1">
    <location>
        <begin position="121"/>
        <end position="138"/>
    </location>
</feature>
<organism evidence="2 3">
    <name type="scientific">Oikopleura dioica</name>
    <name type="common">Tunicate</name>
    <dbReference type="NCBI Taxonomy" id="34765"/>
    <lineage>
        <taxon>Eukaryota</taxon>
        <taxon>Metazoa</taxon>
        <taxon>Chordata</taxon>
        <taxon>Tunicata</taxon>
        <taxon>Appendicularia</taxon>
        <taxon>Copelata</taxon>
        <taxon>Oikopleuridae</taxon>
        <taxon>Oikopleura</taxon>
    </lineage>
</organism>
<accession>A0ABN7SB49</accession>
<dbReference type="Proteomes" id="UP001158576">
    <property type="component" value="Chromosome XSR"/>
</dbReference>
<proteinExistence type="predicted"/>
<evidence type="ECO:0000313" key="2">
    <source>
        <dbReference type="EMBL" id="CAG5094156.1"/>
    </source>
</evidence>
<keyword evidence="3" id="KW-1185">Reference proteome</keyword>